<reference evidence="6" key="2">
    <citation type="submission" date="2020-11" db="EMBL/GenBank/DDBJ databases">
        <authorList>
            <consortium name="DOE Joint Genome Institute"/>
            <person name="Kuo A."/>
            <person name="Miyauchi S."/>
            <person name="Kiss E."/>
            <person name="Drula E."/>
            <person name="Kohler A."/>
            <person name="Sanchez-Garcia M."/>
            <person name="Andreopoulos B."/>
            <person name="Barry K.W."/>
            <person name="Bonito G."/>
            <person name="Buee M."/>
            <person name="Carver A."/>
            <person name="Chen C."/>
            <person name="Cichocki N."/>
            <person name="Clum A."/>
            <person name="Culley D."/>
            <person name="Crous P.W."/>
            <person name="Fauchery L."/>
            <person name="Girlanda M."/>
            <person name="Hayes R."/>
            <person name="Keri Z."/>
            <person name="Labutti K."/>
            <person name="Lipzen A."/>
            <person name="Lombard V."/>
            <person name="Magnuson J."/>
            <person name="Maillard F."/>
            <person name="Morin E."/>
            <person name="Murat C."/>
            <person name="Nolan M."/>
            <person name="Ohm R."/>
            <person name="Pangilinan J."/>
            <person name="Pereira M."/>
            <person name="Perotto S."/>
            <person name="Peter M."/>
            <person name="Riley R."/>
            <person name="Sitrit Y."/>
            <person name="Stielow B."/>
            <person name="Szollosi G."/>
            <person name="Zifcakova L."/>
            <person name="Stursova M."/>
            <person name="Spatafora J.W."/>
            <person name="Tedersoo L."/>
            <person name="Vaario L.-M."/>
            <person name="Yamada A."/>
            <person name="Yan M."/>
            <person name="Wang P."/>
            <person name="Xu J."/>
            <person name="Bruns T."/>
            <person name="Baldrian P."/>
            <person name="Vilgalys R."/>
            <person name="Henrissat B."/>
            <person name="Grigoriev I.V."/>
            <person name="Hibbett D."/>
            <person name="Nagy L.G."/>
            <person name="Martin F.M."/>
        </authorList>
    </citation>
    <scope>NUCLEOTIDE SEQUENCE</scope>
    <source>
        <strain evidence="6">UH-Tt-Lm1</strain>
    </source>
</reference>
<dbReference type="OrthoDB" id="418495at2759"/>
<dbReference type="InterPro" id="IPR014025">
    <property type="entry name" value="Glutaredoxin_subgr"/>
</dbReference>
<keyword evidence="2" id="KW-0249">Electron transport</keyword>
<reference evidence="6" key="1">
    <citation type="journal article" date="2020" name="Nat. Commun.">
        <title>Large-scale genome sequencing of mycorrhizal fungi provides insights into the early evolution of symbiotic traits.</title>
        <authorList>
            <person name="Miyauchi S."/>
            <person name="Kiss E."/>
            <person name="Kuo A."/>
            <person name="Drula E."/>
            <person name="Kohler A."/>
            <person name="Sanchez-Garcia M."/>
            <person name="Morin E."/>
            <person name="Andreopoulos B."/>
            <person name="Barry K.W."/>
            <person name="Bonito G."/>
            <person name="Buee M."/>
            <person name="Carver A."/>
            <person name="Chen C."/>
            <person name="Cichocki N."/>
            <person name="Clum A."/>
            <person name="Culley D."/>
            <person name="Crous P.W."/>
            <person name="Fauchery L."/>
            <person name="Girlanda M."/>
            <person name="Hayes R.D."/>
            <person name="Keri Z."/>
            <person name="LaButti K."/>
            <person name="Lipzen A."/>
            <person name="Lombard V."/>
            <person name="Magnuson J."/>
            <person name="Maillard F."/>
            <person name="Murat C."/>
            <person name="Nolan M."/>
            <person name="Ohm R.A."/>
            <person name="Pangilinan J."/>
            <person name="Pereira M.F."/>
            <person name="Perotto S."/>
            <person name="Peter M."/>
            <person name="Pfister S."/>
            <person name="Riley R."/>
            <person name="Sitrit Y."/>
            <person name="Stielow J.B."/>
            <person name="Szollosi G."/>
            <person name="Zifcakova L."/>
            <person name="Stursova M."/>
            <person name="Spatafora J.W."/>
            <person name="Tedersoo L."/>
            <person name="Vaario L.M."/>
            <person name="Yamada A."/>
            <person name="Yan M."/>
            <person name="Wang P."/>
            <person name="Xu J."/>
            <person name="Bruns T."/>
            <person name="Baldrian P."/>
            <person name="Vilgalys R."/>
            <person name="Dunand C."/>
            <person name="Henrissat B."/>
            <person name="Grigoriev I.V."/>
            <person name="Hibbett D."/>
            <person name="Nagy L.G."/>
            <person name="Martin F.M."/>
        </authorList>
    </citation>
    <scope>NUCLEOTIDE SEQUENCE</scope>
    <source>
        <strain evidence="6">UH-Tt-Lm1</strain>
    </source>
</reference>
<evidence type="ECO:0000256" key="1">
    <source>
        <dbReference type="ARBA" id="ARBA00022448"/>
    </source>
</evidence>
<accession>A0A9P6HH70</accession>
<proteinExistence type="predicted"/>
<dbReference type="InterPro" id="IPR011899">
    <property type="entry name" value="Glutaredoxin_euk/vir"/>
</dbReference>
<dbReference type="PRINTS" id="PR00160">
    <property type="entry name" value="GLUTAREDOXIN"/>
</dbReference>
<dbReference type="InterPro" id="IPR011767">
    <property type="entry name" value="GLR_AS"/>
</dbReference>
<dbReference type="NCBIfam" id="TIGR02180">
    <property type="entry name" value="GRX_euk"/>
    <property type="match status" value="1"/>
</dbReference>
<dbReference type="InterPro" id="IPR036249">
    <property type="entry name" value="Thioredoxin-like_sf"/>
</dbReference>
<evidence type="ECO:0000256" key="4">
    <source>
        <dbReference type="ARBA" id="ARBA00023284"/>
    </source>
</evidence>
<dbReference type="Pfam" id="PF00462">
    <property type="entry name" value="Glutaredoxin"/>
    <property type="match status" value="1"/>
</dbReference>
<organism evidence="6 7">
    <name type="scientific">Thelephora terrestris</name>
    <dbReference type="NCBI Taxonomy" id="56493"/>
    <lineage>
        <taxon>Eukaryota</taxon>
        <taxon>Fungi</taxon>
        <taxon>Dikarya</taxon>
        <taxon>Basidiomycota</taxon>
        <taxon>Agaricomycotina</taxon>
        <taxon>Agaricomycetes</taxon>
        <taxon>Thelephorales</taxon>
        <taxon>Thelephoraceae</taxon>
        <taxon>Thelephora</taxon>
    </lineage>
</organism>
<sequence>MIQGIYNRTFGAIFSKLATSSPATTMSAKQTVEDAIAAHKIAIFSKSYCPFCTRAKNLINTTFPHLKGQIYVKELDLADDGTAIQEYLAEKTRQKTVPNIFINKDHVGGCDKLISIQQQGQLVALVEGSA</sequence>
<keyword evidence="3" id="KW-1015">Disulfide bond</keyword>
<dbReference type="InterPro" id="IPR002109">
    <property type="entry name" value="Glutaredoxin"/>
</dbReference>
<dbReference type="GO" id="GO:0015038">
    <property type="term" value="F:glutathione disulfide oxidoreductase activity"/>
    <property type="evidence" value="ECO:0007669"/>
    <property type="project" value="TreeGrafter"/>
</dbReference>
<evidence type="ECO:0000259" key="5">
    <source>
        <dbReference type="Pfam" id="PF00462"/>
    </source>
</evidence>
<evidence type="ECO:0000313" key="7">
    <source>
        <dbReference type="Proteomes" id="UP000736335"/>
    </source>
</evidence>
<feature type="domain" description="Glutaredoxin" evidence="5">
    <location>
        <begin position="41"/>
        <end position="107"/>
    </location>
</feature>
<name>A0A9P6HH70_9AGAM</name>
<protein>
    <submittedName>
        <fullName evidence="6">GRX1-glutaredoxin</fullName>
    </submittedName>
</protein>
<dbReference type="SUPFAM" id="SSF52833">
    <property type="entry name" value="Thioredoxin-like"/>
    <property type="match status" value="1"/>
</dbReference>
<dbReference type="PANTHER" id="PTHR45694:SF18">
    <property type="entry name" value="GLUTAREDOXIN-1-RELATED"/>
    <property type="match status" value="1"/>
</dbReference>
<gene>
    <name evidence="6" type="ORF">BJ322DRAFT_1121289</name>
</gene>
<dbReference type="Gene3D" id="3.40.30.10">
    <property type="entry name" value="Glutaredoxin"/>
    <property type="match status" value="1"/>
</dbReference>
<dbReference type="PANTHER" id="PTHR45694">
    <property type="entry name" value="GLUTAREDOXIN 2"/>
    <property type="match status" value="1"/>
</dbReference>
<dbReference type="GO" id="GO:0005737">
    <property type="term" value="C:cytoplasm"/>
    <property type="evidence" value="ECO:0007669"/>
    <property type="project" value="TreeGrafter"/>
</dbReference>
<dbReference type="PROSITE" id="PS51354">
    <property type="entry name" value="GLUTAREDOXIN_2"/>
    <property type="match status" value="1"/>
</dbReference>
<keyword evidence="4" id="KW-0676">Redox-active center</keyword>
<comment type="caution">
    <text evidence="6">The sequence shown here is derived from an EMBL/GenBank/DDBJ whole genome shotgun (WGS) entry which is preliminary data.</text>
</comment>
<keyword evidence="7" id="KW-1185">Reference proteome</keyword>
<dbReference type="Proteomes" id="UP000736335">
    <property type="component" value="Unassembled WGS sequence"/>
</dbReference>
<dbReference type="PROSITE" id="PS00195">
    <property type="entry name" value="GLUTAREDOXIN_1"/>
    <property type="match status" value="1"/>
</dbReference>
<dbReference type="CDD" id="cd03419">
    <property type="entry name" value="GRX_GRXh_1_2_like"/>
    <property type="match status" value="1"/>
</dbReference>
<evidence type="ECO:0000256" key="2">
    <source>
        <dbReference type="ARBA" id="ARBA00022982"/>
    </source>
</evidence>
<dbReference type="EMBL" id="WIUZ02000005">
    <property type="protein sequence ID" value="KAF9786726.1"/>
    <property type="molecule type" value="Genomic_DNA"/>
</dbReference>
<evidence type="ECO:0000313" key="6">
    <source>
        <dbReference type="EMBL" id="KAF9786726.1"/>
    </source>
</evidence>
<evidence type="ECO:0000256" key="3">
    <source>
        <dbReference type="ARBA" id="ARBA00023157"/>
    </source>
</evidence>
<dbReference type="GO" id="GO:0034599">
    <property type="term" value="P:cellular response to oxidative stress"/>
    <property type="evidence" value="ECO:0007669"/>
    <property type="project" value="TreeGrafter"/>
</dbReference>
<dbReference type="AlphaFoldDB" id="A0A9P6HH70"/>
<keyword evidence="1" id="KW-0813">Transport</keyword>